<name>A0A9J6BNR0_POLVA</name>
<evidence type="ECO:0000313" key="3">
    <source>
        <dbReference type="Proteomes" id="UP001107558"/>
    </source>
</evidence>
<dbReference type="AlphaFoldDB" id="A0A9J6BNR0"/>
<feature type="compositionally biased region" description="Basic and acidic residues" evidence="1">
    <location>
        <begin position="46"/>
        <end position="71"/>
    </location>
</feature>
<comment type="caution">
    <text evidence="2">The sequence shown here is derived from an EMBL/GenBank/DDBJ whole genome shotgun (WGS) entry which is preliminary data.</text>
</comment>
<gene>
    <name evidence="2" type="ORF">PVAND_001546</name>
</gene>
<sequence>MSKSKTNDEVHENKTKTDLKKHKKTEKTHTGGILSWISEKTKGKKKEFDDEKDTFGHKEKGNSSKEETKNDYNMLDKLDLANIMAGTGK</sequence>
<feature type="compositionally biased region" description="Basic and acidic residues" evidence="1">
    <location>
        <begin position="1"/>
        <end position="18"/>
    </location>
</feature>
<proteinExistence type="predicted"/>
<evidence type="ECO:0000256" key="1">
    <source>
        <dbReference type="SAM" id="MobiDB-lite"/>
    </source>
</evidence>
<protein>
    <submittedName>
        <fullName evidence="2">Uncharacterized protein</fullName>
    </submittedName>
</protein>
<accession>A0A9J6BNR0</accession>
<reference evidence="2" key="1">
    <citation type="submission" date="2021-03" db="EMBL/GenBank/DDBJ databases">
        <title>Chromosome level genome of the anhydrobiotic midge Polypedilum vanderplanki.</title>
        <authorList>
            <person name="Yoshida Y."/>
            <person name="Kikawada T."/>
            <person name="Gusev O."/>
        </authorList>
    </citation>
    <scope>NUCLEOTIDE SEQUENCE</scope>
    <source>
        <strain evidence="2">NIAS01</strain>
        <tissue evidence="2">Whole body or cell culture</tissue>
    </source>
</reference>
<dbReference type="Proteomes" id="UP001107558">
    <property type="component" value="Chromosome 3"/>
</dbReference>
<feature type="region of interest" description="Disordered" evidence="1">
    <location>
        <begin position="1"/>
        <end position="71"/>
    </location>
</feature>
<evidence type="ECO:0000313" key="2">
    <source>
        <dbReference type="EMBL" id="KAG5671343.1"/>
    </source>
</evidence>
<keyword evidence="3" id="KW-1185">Reference proteome</keyword>
<organism evidence="2 3">
    <name type="scientific">Polypedilum vanderplanki</name>
    <name type="common">Sleeping chironomid midge</name>
    <dbReference type="NCBI Taxonomy" id="319348"/>
    <lineage>
        <taxon>Eukaryota</taxon>
        <taxon>Metazoa</taxon>
        <taxon>Ecdysozoa</taxon>
        <taxon>Arthropoda</taxon>
        <taxon>Hexapoda</taxon>
        <taxon>Insecta</taxon>
        <taxon>Pterygota</taxon>
        <taxon>Neoptera</taxon>
        <taxon>Endopterygota</taxon>
        <taxon>Diptera</taxon>
        <taxon>Nematocera</taxon>
        <taxon>Chironomoidea</taxon>
        <taxon>Chironomidae</taxon>
        <taxon>Chironominae</taxon>
        <taxon>Polypedilum</taxon>
        <taxon>Polypedilum</taxon>
    </lineage>
</organism>
<dbReference type="EMBL" id="JADBJN010000003">
    <property type="protein sequence ID" value="KAG5671343.1"/>
    <property type="molecule type" value="Genomic_DNA"/>
</dbReference>